<keyword evidence="5 7" id="KW-1133">Transmembrane helix</keyword>
<proteinExistence type="predicted"/>
<feature type="transmembrane region" description="Helical" evidence="7">
    <location>
        <begin position="419"/>
        <end position="435"/>
    </location>
</feature>
<evidence type="ECO:0000256" key="3">
    <source>
        <dbReference type="ARBA" id="ARBA00022475"/>
    </source>
</evidence>
<gene>
    <name evidence="8" type="ORF">Q4481_09150</name>
</gene>
<dbReference type="EMBL" id="JAUOZU010000006">
    <property type="protein sequence ID" value="MDO6964122.1"/>
    <property type="molecule type" value="Genomic_DNA"/>
</dbReference>
<name>A0ABT8YKD4_9HYPH</name>
<feature type="transmembrane region" description="Helical" evidence="7">
    <location>
        <begin position="88"/>
        <end position="107"/>
    </location>
</feature>
<feature type="transmembrane region" description="Helical" evidence="7">
    <location>
        <begin position="392"/>
        <end position="412"/>
    </location>
</feature>
<feature type="transmembrane region" description="Helical" evidence="7">
    <location>
        <begin position="144"/>
        <end position="162"/>
    </location>
</feature>
<dbReference type="PANTHER" id="PTHR30509">
    <property type="entry name" value="P-HYDROXYBENZOIC ACID EFFLUX PUMP SUBUNIT-RELATED"/>
    <property type="match status" value="1"/>
</dbReference>
<accession>A0ABT8YKD4</accession>
<evidence type="ECO:0000256" key="1">
    <source>
        <dbReference type="ARBA" id="ARBA00004651"/>
    </source>
</evidence>
<feature type="transmembrane region" description="Helical" evidence="7">
    <location>
        <begin position="16"/>
        <end position="36"/>
    </location>
</feature>
<organism evidence="8 9">
    <name type="scientific">Rhizobium alvei</name>
    <dbReference type="NCBI Taxonomy" id="1132659"/>
    <lineage>
        <taxon>Bacteria</taxon>
        <taxon>Pseudomonadati</taxon>
        <taxon>Pseudomonadota</taxon>
        <taxon>Alphaproteobacteria</taxon>
        <taxon>Hyphomicrobiales</taxon>
        <taxon>Rhizobiaceae</taxon>
        <taxon>Rhizobium/Agrobacterium group</taxon>
        <taxon>Rhizobium</taxon>
    </lineage>
</organism>
<reference evidence="8" key="1">
    <citation type="journal article" date="2015" name="Int. J. Syst. Evol. Microbiol.">
        <title>Rhizobium alvei sp. nov., isolated from a freshwater river.</title>
        <authorList>
            <person name="Sheu S.Y."/>
            <person name="Huang H.W."/>
            <person name="Young C.C."/>
            <person name="Chen W.M."/>
        </authorList>
    </citation>
    <scope>NUCLEOTIDE SEQUENCE</scope>
    <source>
        <strain evidence="8">TNR-22</strain>
    </source>
</reference>
<keyword evidence="6 7" id="KW-0472">Membrane</keyword>
<evidence type="ECO:0000256" key="6">
    <source>
        <dbReference type="ARBA" id="ARBA00023136"/>
    </source>
</evidence>
<dbReference type="InterPro" id="IPR006726">
    <property type="entry name" value="PHBA_efflux_AaeB/fusaric-R"/>
</dbReference>
<feature type="transmembrane region" description="Helical" evidence="7">
    <location>
        <begin position="114"/>
        <end position="132"/>
    </location>
</feature>
<comment type="caution">
    <text evidence="8">The sequence shown here is derived from an EMBL/GenBank/DDBJ whole genome shotgun (WGS) entry which is preliminary data.</text>
</comment>
<dbReference type="RefSeq" id="WP_304376031.1">
    <property type="nucleotide sequence ID" value="NZ_JAUOZU010000006.1"/>
</dbReference>
<keyword evidence="3" id="KW-1003">Cell membrane</keyword>
<protein>
    <submittedName>
        <fullName evidence="8">FUSC family protein</fullName>
    </submittedName>
</protein>
<evidence type="ECO:0000256" key="7">
    <source>
        <dbReference type="SAM" id="Phobius"/>
    </source>
</evidence>
<dbReference type="Proteomes" id="UP001174932">
    <property type="component" value="Unassembled WGS sequence"/>
</dbReference>
<feature type="transmembrane region" description="Helical" evidence="7">
    <location>
        <begin position="340"/>
        <end position="358"/>
    </location>
</feature>
<evidence type="ECO:0000256" key="4">
    <source>
        <dbReference type="ARBA" id="ARBA00022692"/>
    </source>
</evidence>
<reference evidence="8" key="2">
    <citation type="submission" date="2023-07" db="EMBL/GenBank/DDBJ databases">
        <authorList>
            <person name="Shen H."/>
        </authorList>
    </citation>
    <scope>NUCLEOTIDE SEQUENCE</scope>
    <source>
        <strain evidence="8">TNR-22</strain>
    </source>
</reference>
<feature type="transmembrane region" description="Helical" evidence="7">
    <location>
        <begin position="441"/>
        <end position="466"/>
    </location>
</feature>
<evidence type="ECO:0000256" key="2">
    <source>
        <dbReference type="ARBA" id="ARBA00022448"/>
    </source>
</evidence>
<sequence length="617" mass="66814">MNVLSSCGFETSRLPFAFRTAFAACLALLFAFLLGLEHPQWSAMTVWAVSQPLRGHLLEKSLARLLGTLIGAAFGLCLMLVAGNAIPLIVLGMAIWMALCAFIGNMLRGYASYAAMLSGYTAGMVTLLDAAHPTHVAAIGIDRLLTVALGVLAALVIGWIFADDGGDMSPVERARALTRRILLDVQNVLAGSPDGSTASRVSIGELAALEGILDANASRSRKARQETRKVRALLATLTAVVLKLQHVSADGTSATTFPLNDDTADTLLAMAQLERRASDRALQRTLHDLTEAYRALDQIDVTGAATPIHRDGRMAARSGIRIFIAMAAVGGLWFVSGSEIGGFMLLGTAIMLSVFSTFENPVLTLRWIFAGQLLGAVAALVCRWIFWPWADSSAGMIGWMVPVILIGALLVAHRKTARLAFDFNMVALLLLQPVWPQTMTVPYSIVSAIAVLTGPLIAMVAFKLVFPVDVGRRYWSVRIAMLDDLAHFAQAGLQPSRVAVWRSLFLHRVLMVFYWGERAGLSEAKLLRDAADMVAIVDAIDHLRSTDDDASGAHASRWRKTALARLQNFRTAPEKVSERLEKLTGMSIDPLDQQILHRAALAIVNQAGRDMDQRIIG</sequence>
<feature type="transmembrane region" description="Helical" evidence="7">
    <location>
        <begin position="62"/>
        <end position="82"/>
    </location>
</feature>
<evidence type="ECO:0000313" key="9">
    <source>
        <dbReference type="Proteomes" id="UP001174932"/>
    </source>
</evidence>
<evidence type="ECO:0000256" key="5">
    <source>
        <dbReference type="ARBA" id="ARBA00022989"/>
    </source>
</evidence>
<comment type="subcellular location">
    <subcellularLocation>
        <location evidence="1">Cell membrane</location>
        <topology evidence="1">Multi-pass membrane protein</topology>
    </subcellularLocation>
</comment>
<keyword evidence="9" id="KW-1185">Reference proteome</keyword>
<dbReference type="Pfam" id="PF04632">
    <property type="entry name" value="FUSC"/>
    <property type="match status" value="2"/>
</dbReference>
<feature type="transmembrane region" description="Helical" evidence="7">
    <location>
        <begin position="365"/>
        <end position="386"/>
    </location>
</feature>
<evidence type="ECO:0000313" key="8">
    <source>
        <dbReference type="EMBL" id="MDO6964122.1"/>
    </source>
</evidence>
<dbReference type="PANTHER" id="PTHR30509:SF9">
    <property type="entry name" value="MULTIDRUG RESISTANCE PROTEIN MDTO"/>
    <property type="match status" value="1"/>
</dbReference>
<keyword evidence="2" id="KW-0813">Transport</keyword>
<keyword evidence="4 7" id="KW-0812">Transmembrane</keyword>
<feature type="transmembrane region" description="Helical" evidence="7">
    <location>
        <begin position="318"/>
        <end position="334"/>
    </location>
</feature>